<evidence type="ECO:0000313" key="2">
    <source>
        <dbReference type="EMBL" id="KAK9102545.1"/>
    </source>
</evidence>
<dbReference type="EMBL" id="JBBNAE010000008">
    <property type="protein sequence ID" value="KAK9102545.1"/>
    <property type="molecule type" value="Genomic_DNA"/>
</dbReference>
<reference evidence="2 3" key="1">
    <citation type="submission" date="2024-01" db="EMBL/GenBank/DDBJ databases">
        <title>Genome assemblies of Stephania.</title>
        <authorList>
            <person name="Yang L."/>
        </authorList>
    </citation>
    <scope>NUCLEOTIDE SEQUENCE [LARGE SCALE GENOMIC DNA]</scope>
    <source>
        <strain evidence="2">QJT</strain>
        <tissue evidence="2">Leaf</tissue>
    </source>
</reference>
<proteinExistence type="predicted"/>
<keyword evidence="1" id="KW-0175">Coiled coil</keyword>
<comment type="caution">
    <text evidence="2">The sequence shown here is derived from an EMBL/GenBank/DDBJ whole genome shotgun (WGS) entry which is preliminary data.</text>
</comment>
<organism evidence="2 3">
    <name type="scientific">Stephania japonica</name>
    <dbReference type="NCBI Taxonomy" id="461633"/>
    <lineage>
        <taxon>Eukaryota</taxon>
        <taxon>Viridiplantae</taxon>
        <taxon>Streptophyta</taxon>
        <taxon>Embryophyta</taxon>
        <taxon>Tracheophyta</taxon>
        <taxon>Spermatophyta</taxon>
        <taxon>Magnoliopsida</taxon>
        <taxon>Ranunculales</taxon>
        <taxon>Menispermaceae</taxon>
        <taxon>Menispermoideae</taxon>
        <taxon>Cissampelideae</taxon>
        <taxon>Stephania</taxon>
    </lineage>
</organism>
<evidence type="ECO:0000313" key="3">
    <source>
        <dbReference type="Proteomes" id="UP001417504"/>
    </source>
</evidence>
<keyword evidence="3" id="KW-1185">Reference proteome</keyword>
<gene>
    <name evidence="2" type="ORF">Sjap_019799</name>
</gene>
<feature type="coiled-coil region" evidence="1">
    <location>
        <begin position="53"/>
        <end position="113"/>
    </location>
</feature>
<sequence>MASRGLVQRLAKSNNGYLASALVRRLEGRHSTPSNQLIRSFVTNGESSQTTTKNAETAQSSSLQHEIKKLRSELQSKFELVESKLKHSDDILEIKLEEVRQRMQSEIEATKLESLKFDTIIITTVAAAMVRTRPILMVYWVGGARLESSSGSVRYHRVDRLRKSESLVGESARTALNM</sequence>
<name>A0AAP0F267_9MAGN</name>
<accession>A0AAP0F267</accession>
<dbReference type="Proteomes" id="UP001417504">
    <property type="component" value="Unassembled WGS sequence"/>
</dbReference>
<dbReference type="AlphaFoldDB" id="A0AAP0F267"/>
<protein>
    <submittedName>
        <fullName evidence="2">Uncharacterized protein</fullName>
    </submittedName>
</protein>
<evidence type="ECO:0000256" key="1">
    <source>
        <dbReference type="SAM" id="Coils"/>
    </source>
</evidence>